<dbReference type="GeneID" id="24123698"/>
<dbReference type="Pfam" id="PF00150">
    <property type="entry name" value="Cellulase"/>
    <property type="match status" value="1"/>
</dbReference>
<dbReference type="STRING" id="695850.A0A067CWE1"/>
<dbReference type="VEuPathDB" id="FungiDB:SPRG_01088"/>
<feature type="transmembrane region" description="Helical" evidence="9">
    <location>
        <begin position="61"/>
        <end position="84"/>
    </location>
</feature>
<protein>
    <recommendedName>
        <fullName evidence="10">Glycoside hydrolase family 5 domain-containing protein</fullName>
    </recommendedName>
</protein>
<evidence type="ECO:0000256" key="6">
    <source>
        <dbReference type="ARBA" id="ARBA00023326"/>
    </source>
</evidence>
<reference evidence="11 12" key="1">
    <citation type="journal article" date="2013" name="PLoS Genet.">
        <title>Distinctive expansion of potential virulence genes in the genome of the oomycete fish pathogen Saprolegnia parasitica.</title>
        <authorList>
            <person name="Jiang R.H."/>
            <person name="de Bruijn I."/>
            <person name="Haas B.J."/>
            <person name="Belmonte R."/>
            <person name="Lobach L."/>
            <person name="Christie J."/>
            <person name="van den Ackerveken G."/>
            <person name="Bottin A."/>
            <person name="Bulone V."/>
            <person name="Diaz-Moreno S.M."/>
            <person name="Dumas B."/>
            <person name="Fan L."/>
            <person name="Gaulin E."/>
            <person name="Govers F."/>
            <person name="Grenville-Briggs L.J."/>
            <person name="Horner N.R."/>
            <person name="Levin J.Z."/>
            <person name="Mammella M."/>
            <person name="Meijer H.J."/>
            <person name="Morris P."/>
            <person name="Nusbaum C."/>
            <person name="Oome S."/>
            <person name="Phillips A.J."/>
            <person name="van Rooyen D."/>
            <person name="Rzeszutek E."/>
            <person name="Saraiva M."/>
            <person name="Secombes C.J."/>
            <person name="Seidl M.F."/>
            <person name="Snel B."/>
            <person name="Stassen J.H."/>
            <person name="Sykes S."/>
            <person name="Tripathy S."/>
            <person name="van den Berg H."/>
            <person name="Vega-Arreguin J.C."/>
            <person name="Wawra S."/>
            <person name="Young S.K."/>
            <person name="Zeng Q."/>
            <person name="Dieguez-Uribeondo J."/>
            <person name="Russ C."/>
            <person name="Tyler B.M."/>
            <person name="van West P."/>
        </authorList>
    </citation>
    <scope>NUCLEOTIDE SEQUENCE [LARGE SCALE GENOMIC DNA]</scope>
    <source>
        <strain evidence="11 12">CBS 223.65</strain>
    </source>
</reference>
<keyword evidence="4" id="KW-0119">Carbohydrate metabolism</keyword>
<evidence type="ECO:0000256" key="3">
    <source>
        <dbReference type="ARBA" id="ARBA00023001"/>
    </source>
</evidence>
<feature type="region of interest" description="Disordered" evidence="8">
    <location>
        <begin position="1"/>
        <end position="50"/>
    </location>
</feature>
<evidence type="ECO:0000256" key="2">
    <source>
        <dbReference type="ARBA" id="ARBA00022801"/>
    </source>
</evidence>
<proteinExistence type="inferred from homology"/>
<dbReference type="OMA" id="YPKTECA"/>
<evidence type="ECO:0000256" key="9">
    <source>
        <dbReference type="SAM" id="Phobius"/>
    </source>
</evidence>
<evidence type="ECO:0000256" key="1">
    <source>
        <dbReference type="ARBA" id="ARBA00005641"/>
    </source>
</evidence>
<dbReference type="InterPro" id="IPR001547">
    <property type="entry name" value="Glyco_hydro_5"/>
</dbReference>
<accession>A0A067CWE1</accession>
<dbReference type="Gene3D" id="3.20.20.80">
    <property type="entry name" value="Glycosidases"/>
    <property type="match status" value="1"/>
</dbReference>
<evidence type="ECO:0000256" key="7">
    <source>
        <dbReference type="RuleBase" id="RU361153"/>
    </source>
</evidence>
<dbReference type="Proteomes" id="UP000030745">
    <property type="component" value="Unassembled WGS sequence"/>
</dbReference>
<keyword evidence="3" id="KW-0136">Cellulose degradation</keyword>
<evidence type="ECO:0000256" key="5">
    <source>
        <dbReference type="ARBA" id="ARBA00023295"/>
    </source>
</evidence>
<evidence type="ECO:0000313" key="11">
    <source>
        <dbReference type="EMBL" id="KDO35024.1"/>
    </source>
</evidence>
<keyword evidence="6" id="KW-0624">Polysaccharide degradation</keyword>
<feature type="compositionally biased region" description="Basic and acidic residues" evidence="8">
    <location>
        <begin position="12"/>
        <end position="35"/>
    </location>
</feature>
<feature type="domain" description="Glycoside hydrolase family 5" evidence="10">
    <location>
        <begin position="168"/>
        <end position="502"/>
    </location>
</feature>
<dbReference type="GO" id="GO:0030245">
    <property type="term" value="P:cellulose catabolic process"/>
    <property type="evidence" value="ECO:0007669"/>
    <property type="project" value="UniProtKB-KW"/>
</dbReference>
<keyword evidence="5 7" id="KW-0326">Glycosidase</keyword>
<evidence type="ECO:0000256" key="4">
    <source>
        <dbReference type="ARBA" id="ARBA00023277"/>
    </source>
</evidence>
<sequence length="556" mass="60892">MEPSDAQYKAIETPRDVHRSVLVEAHGDADDDAHTNSRSRPALGAAPEKSSAKPVRFRGRLVIWPGLVLLAVILVAGVALMTTYGSKARDAMLTRRNTYQEALRRRRVIGGLRGDSGSGSDELLVSPDGVVGNPSVYPKTECALPNYVSKQGKLFAEGPNGESVQMAIKGINWFGMETSLAVPFGLWTNDQNGTTVYEVALFLAKHKINSIRLPLCVSSILANTPPLKSVVNQNLNRALDVTSYFSTIDTLTKALAYRNITVLLDIHTLTPTVTGGWPWSDGTPYTQADFLLAVDKLTKAFCSNAFWNIIGVDLKNEPHLSTWGDDSAVDFRLMAQIIGNRVLKGCPNWLVFVEGISSAQTLTIGRDTFSFFDWWGGGLEGAGAAPVQLDVPSKLVYTPHYYTPAVYPQLYFLASGTRAGNVITNYVELDDATLLSRVMATTNHMFGFLAGTQDAVLIPGEFGGLYSQDLHPKKTTQRVTDYMIEVLRQPGYAGGYVWAINPESAYQFNPSDKEVTATEGLLETNWLDVNEPFLQAMKAMDSLPHVQPFPCFPIKT</sequence>
<dbReference type="InterPro" id="IPR017853">
    <property type="entry name" value="GH"/>
</dbReference>
<evidence type="ECO:0000313" key="12">
    <source>
        <dbReference type="Proteomes" id="UP000030745"/>
    </source>
</evidence>
<keyword evidence="9" id="KW-0472">Membrane</keyword>
<dbReference type="GO" id="GO:0004553">
    <property type="term" value="F:hydrolase activity, hydrolyzing O-glycosyl compounds"/>
    <property type="evidence" value="ECO:0007669"/>
    <property type="project" value="InterPro"/>
</dbReference>
<keyword evidence="12" id="KW-1185">Reference proteome</keyword>
<dbReference type="SUPFAM" id="SSF51445">
    <property type="entry name" value="(Trans)glycosidases"/>
    <property type="match status" value="1"/>
</dbReference>
<dbReference type="KEGG" id="spar:SPRG_01088"/>
<name>A0A067CWE1_SAPPC</name>
<dbReference type="EMBL" id="KK583190">
    <property type="protein sequence ID" value="KDO35024.1"/>
    <property type="molecule type" value="Genomic_DNA"/>
</dbReference>
<comment type="similarity">
    <text evidence="1 7">Belongs to the glycosyl hydrolase 5 (cellulase A) family.</text>
</comment>
<dbReference type="RefSeq" id="XP_012194677.1">
    <property type="nucleotide sequence ID" value="XM_012339287.1"/>
</dbReference>
<keyword evidence="9" id="KW-1133">Transmembrane helix</keyword>
<keyword evidence="9" id="KW-0812">Transmembrane</keyword>
<dbReference type="OrthoDB" id="442731at2759"/>
<dbReference type="PANTHER" id="PTHR35923">
    <property type="entry name" value="MAJOR EXTRACELLULAR ENDOGLUCANASE"/>
    <property type="match status" value="1"/>
</dbReference>
<dbReference type="PANTHER" id="PTHR35923:SF2">
    <property type="entry name" value="ENDOGLUCANASE"/>
    <property type="match status" value="1"/>
</dbReference>
<evidence type="ECO:0000256" key="8">
    <source>
        <dbReference type="SAM" id="MobiDB-lite"/>
    </source>
</evidence>
<dbReference type="AlphaFoldDB" id="A0A067CWE1"/>
<evidence type="ECO:0000259" key="10">
    <source>
        <dbReference type="Pfam" id="PF00150"/>
    </source>
</evidence>
<gene>
    <name evidence="11" type="ORF">SPRG_01088</name>
</gene>
<organism evidence="11 12">
    <name type="scientific">Saprolegnia parasitica (strain CBS 223.65)</name>
    <dbReference type="NCBI Taxonomy" id="695850"/>
    <lineage>
        <taxon>Eukaryota</taxon>
        <taxon>Sar</taxon>
        <taxon>Stramenopiles</taxon>
        <taxon>Oomycota</taxon>
        <taxon>Saprolegniomycetes</taxon>
        <taxon>Saprolegniales</taxon>
        <taxon>Saprolegniaceae</taxon>
        <taxon>Saprolegnia</taxon>
    </lineage>
</organism>
<keyword evidence="2 7" id="KW-0378">Hydrolase</keyword>